<comment type="similarity">
    <text evidence="1">Belongs to the Gfo/Idh/MocA family.</text>
</comment>
<keyword evidence="2" id="KW-0560">Oxidoreductase</keyword>
<dbReference type="InterPro" id="IPR004104">
    <property type="entry name" value="Gfo/Idh/MocA-like_OxRdtase_C"/>
</dbReference>
<evidence type="ECO:0000313" key="7">
    <source>
        <dbReference type="Proteomes" id="UP001238088"/>
    </source>
</evidence>
<dbReference type="Gene3D" id="3.30.360.10">
    <property type="entry name" value="Dihydrodipicolinate Reductase, domain 2"/>
    <property type="match status" value="1"/>
</dbReference>
<dbReference type="RefSeq" id="WP_307477658.1">
    <property type="nucleotide sequence ID" value="NZ_JAUSUB010000022.1"/>
</dbReference>
<dbReference type="SUPFAM" id="SSF51735">
    <property type="entry name" value="NAD(P)-binding Rossmann-fold domains"/>
    <property type="match status" value="1"/>
</dbReference>
<dbReference type="Proteomes" id="UP001238088">
    <property type="component" value="Unassembled WGS sequence"/>
</dbReference>
<evidence type="ECO:0000313" key="6">
    <source>
        <dbReference type="EMBL" id="MDQ0272357.1"/>
    </source>
</evidence>
<dbReference type="InterPro" id="IPR036291">
    <property type="entry name" value="NAD(P)-bd_dom_sf"/>
</dbReference>
<evidence type="ECO:0000256" key="1">
    <source>
        <dbReference type="ARBA" id="ARBA00010928"/>
    </source>
</evidence>
<dbReference type="PANTHER" id="PTHR43708">
    <property type="entry name" value="CONSERVED EXPRESSED OXIDOREDUCTASE (EUROFUNG)"/>
    <property type="match status" value="1"/>
</dbReference>
<feature type="compositionally biased region" description="Basic and acidic residues" evidence="3">
    <location>
        <begin position="360"/>
        <end position="371"/>
    </location>
</feature>
<dbReference type="Pfam" id="PF02894">
    <property type="entry name" value="GFO_IDH_MocA_C"/>
    <property type="match status" value="1"/>
</dbReference>
<name>A0ABU0AM97_9BACI</name>
<evidence type="ECO:0000259" key="4">
    <source>
        <dbReference type="Pfam" id="PF01408"/>
    </source>
</evidence>
<dbReference type="EMBL" id="JAUSUB010000022">
    <property type="protein sequence ID" value="MDQ0272357.1"/>
    <property type="molecule type" value="Genomic_DNA"/>
</dbReference>
<evidence type="ECO:0000256" key="3">
    <source>
        <dbReference type="SAM" id="MobiDB-lite"/>
    </source>
</evidence>
<dbReference type="InterPro" id="IPR051317">
    <property type="entry name" value="Gfo/Idh/MocA_oxidoreduct"/>
</dbReference>
<organism evidence="6 7">
    <name type="scientific">Cytobacillus purgationiresistens</name>
    <dbReference type="NCBI Taxonomy" id="863449"/>
    <lineage>
        <taxon>Bacteria</taxon>
        <taxon>Bacillati</taxon>
        <taxon>Bacillota</taxon>
        <taxon>Bacilli</taxon>
        <taxon>Bacillales</taxon>
        <taxon>Bacillaceae</taxon>
        <taxon>Cytobacillus</taxon>
    </lineage>
</organism>
<dbReference type="InterPro" id="IPR000683">
    <property type="entry name" value="Gfo/Idh/MocA-like_OxRdtase_N"/>
</dbReference>
<feature type="domain" description="Gfo/Idh/MocA-like oxidoreductase C-terminal" evidence="5">
    <location>
        <begin position="148"/>
        <end position="351"/>
    </location>
</feature>
<evidence type="ECO:0000256" key="2">
    <source>
        <dbReference type="ARBA" id="ARBA00023002"/>
    </source>
</evidence>
<feature type="domain" description="Gfo/Idh/MocA-like oxidoreductase N-terminal" evidence="4">
    <location>
        <begin position="19"/>
        <end position="134"/>
    </location>
</feature>
<dbReference type="PANTHER" id="PTHR43708:SF5">
    <property type="entry name" value="CONSERVED EXPRESSED OXIDOREDUCTASE (EUROFUNG)-RELATED"/>
    <property type="match status" value="1"/>
</dbReference>
<comment type="caution">
    <text evidence="6">The sequence shown here is derived from an EMBL/GenBank/DDBJ whole genome shotgun (WGS) entry which is preliminary data.</text>
</comment>
<sequence>MESIKLNYKTGLAKGKHGIAIIGAGAITNAAHLPAYKKAGFNVVGIYDINSPSAHSTAMKFSIPKVYESLDDLLADADVSVVDIAVPPWFQHDIVEKAVKAKKHLLCQKPLSDTFEESVKIVEMAKEHGVKLAANLQMRYEPLIAGAKDLLNRGWIGDPIYGEITVSIKTYWEAWPWLVQSPILDLMYHSIHYFDSFRYLFGLPETIYTTVAKHPAQLEQGESRNISILEYPGNLRLLVTVNHNNELSDPYAKLRIEGTEGVINGTFGLMYDYPHGRPDTLEFYSKKYYPDQWISQKFDETWIPDAFIYTMNELLLSIEEGREPQNSGKDVLGTLQLVHSGYLSSKEKRPVSPSEIISLNEKEPIFHDDNK</sequence>
<dbReference type="Pfam" id="PF01408">
    <property type="entry name" value="GFO_IDH_MocA"/>
    <property type="match status" value="1"/>
</dbReference>
<feature type="region of interest" description="Disordered" evidence="3">
    <location>
        <begin position="346"/>
        <end position="371"/>
    </location>
</feature>
<accession>A0ABU0AM97</accession>
<reference evidence="6 7" key="1">
    <citation type="submission" date="2023-07" db="EMBL/GenBank/DDBJ databases">
        <title>Genomic Encyclopedia of Type Strains, Phase IV (KMG-IV): sequencing the most valuable type-strain genomes for metagenomic binning, comparative biology and taxonomic classification.</title>
        <authorList>
            <person name="Goeker M."/>
        </authorList>
    </citation>
    <scope>NUCLEOTIDE SEQUENCE [LARGE SCALE GENOMIC DNA]</scope>
    <source>
        <strain evidence="6 7">DSM 23494</strain>
    </source>
</reference>
<protein>
    <submittedName>
        <fullName evidence="6">Dehydrogenase</fullName>
    </submittedName>
</protein>
<gene>
    <name evidence="6" type="ORF">J2S17_004249</name>
</gene>
<proteinExistence type="inferred from homology"/>
<evidence type="ECO:0000259" key="5">
    <source>
        <dbReference type="Pfam" id="PF02894"/>
    </source>
</evidence>
<dbReference type="Gene3D" id="3.40.50.720">
    <property type="entry name" value="NAD(P)-binding Rossmann-like Domain"/>
    <property type="match status" value="1"/>
</dbReference>
<dbReference type="SUPFAM" id="SSF55347">
    <property type="entry name" value="Glyceraldehyde-3-phosphate dehydrogenase-like, C-terminal domain"/>
    <property type="match status" value="1"/>
</dbReference>
<keyword evidence="7" id="KW-1185">Reference proteome</keyword>